<evidence type="ECO:0000313" key="12">
    <source>
        <dbReference type="Proteomes" id="UP000295135"/>
    </source>
</evidence>
<organism evidence="11 12">
    <name type="scientific">Sulfuritortus calidifontis</name>
    <dbReference type="NCBI Taxonomy" id="1914471"/>
    <lineage>
        <taxon>Bacteria</taxon>
        <taxon>Pseudomonadati</taxon>
        <taxon>Pseudomonadota</taxon>
        <taxon>Betaproteobacteria</taxon>
        <taxon>Nitrosomonadales</taxon>
        <taxon>Thiobacillaceae</taxon>
        <taxon>Sulfuritortus</taxon>
    </lineage>
</organism>
<comment type="similarity">
    <text evidence="7 8">Belongs to the pseudomonas-type ThrB family.</text>
</comment>
<dbReference type="AlphaFoldDB" id="A0A4R3JX96"/>
<comment type="pathway">
    <text evidence="8">Amino-acid biosynthesis; L-threonine biosynthesis; L-threonine from L-aspartate: step 4/5.</text>
</comment>
<dbReference type="InterPro" id="IPR005280">
    <property type="entry name" value="Homoserine_kinase_II"/>
</dbReference>
<dbReference type="EC" id="2.7.1.39" evidence="8 9"/>
<dbReference type="PANTHER" id="PTHR21064:SF6">
    <property type="entry name" value="AMINOGLYCOSIDE PHOSPHOTRANSFERASE DOMAIN-CONTAINING PROTEIN"/>
    <property type="match status" value="1"/>
</dbReference>
<dbReference type="GO" id="GO:0005524">
    <property type="term" value="F:ATP binding"/>
    <property type="evidence" value="ECO:0007669"/>
    <property type="project" value="UniProtKB-KW"/>
</dbReference>
<proteinExistence type="inferred from homology"/>
<evidence type="ECO:0000259" key="10">
    <source>
        <dbReference type="Pfam" id="PF01636"/>
    </source>
</evidence>
<dbReference type="Gene3D" id="3.30.200.20">
    <property type="entry name" value="Phosphorylase Kinase, domain 1"/>
    <property type="match status" value="1"/>
</dbReference>
<dbReference type="Gene3D" id="3.90.1200.10">
    <property type="match status" value="1"/>
</dbReference>
<accession>A0A4R3JX96</accession>
<evidence type="ECO:0000256" key="5">
    <source>
        <dbReference type="ARBA" id="ARBA00022777"/>
    </source>
</evidence>
<evidence type="ECO:0000256" key="1">
    <source>
        <dbReference type="ARBA" id="ARBA00022605"/>
    </source>
</evidence>
<comment type="catalytic activity">
    <reaction evidence="8">
        <text>L-homoserine + ATP = O-phospho-L-homoserine + ADP + H(+)</text>
        <dbReference type="Rhea" id="RHEA:13985"/>
        <dbReference type="ChEBI" id="CHEBI:15378"/>
        <dbReference type="ChEBI" id="CHEBI:30616"/>
        <dbReference type="ChEBI" id="CHEBI:57476"/>
        <dbReference type="ChEBI" id="CHEBI:57590"/>
        <dbReference type="ChEBI" id="CHEBI:456216"/>
        <dbReference type="EC" id="2.7.1.39"/>
    </reaction>
</comment>
<dbReference type="InterPro" id="IPR002575">
    <property type="entry name" value="Aminoglycoside_PTrfase"/>
</dbReference>
<dbReference type="UniPathway" id="UPA00050">
    <property type="reaction ID" value="UER00064"/>
</dbReference>
<keyword evidence="1 8" id="KW-0028">Amino-acid biosynthesis</keyword>
<keyword evidence="5 8" id="KW-0418">Kinase</keyword>
<evidence type="ECO:0000256" key="4">
    <source>
        <dbReference type="ARBA" id="ARBA00022741"/>
    </source>
</evidence>
<dbReference type="GO" id="GO:0009088">
    <property type="term" value="P:threonine biosynthetic process"/>
    <property type="evidence" value="ECO:0007669"/>
    <property type="project" value="UniProtKB-UniRule"/>
</dbReference>
<dbReference type="NCBIfam" id="TIGR00938">
    <property type="entry name" value="thrB_alt"/>
    <property type="match status" value="1"/>
</dbReference>
<dbReference type="InterPro" id="IPR011009">
    <property type="entry name" value="Kinase-like_dom_sf"/>
</dbReference>
<protein>
    <recommendedName>
        <fullName evidence="8 9">Homoserine kinase</fullName>
        <shortName evidence="8">HK</shortName>
        <shortName evidence="8">HSK</shortName>
        <ecNumber evidence="8 9">2.7.1.39</ecNumber>
    </recommendedName>
</protein>
<keyword evidence="2 8" id="KW-0808">Transferase</keyword>
<dbReference type="HAMAP" id="MF_00301">
    <property type="entry name" value="Homoser_kinase_2"/>
    <property type="match status" value="1"/>
</dbReference>
<dbReference type="NCBIfam" id="NF003558">
    <property type="entry name" value="PRK05231.1"/>
    <property type="match status" value="1"/>
</dbReference>
<dbReference type="EMBL" id="SLZY01000010">
    <property type="protein sequence ID" value="TCS71286.1"/>
    <property type="molecule type" value="Genomic_DNA"/>
</dbReference>
<dbReference type="InterPro" id="IPR050249">
    <property type="entry name" value="Pseudomonas-type_ThrB"/>
</dbReference>
<evidence type="ECO:0000256" key="8">
    <source>
        <dbReference type="HAMAP-Rule" id="MF_00301"/>
    </source>
</evidence>
<evidence type="ECO:0000256" key="2">
    <source>
        <dbReference type="ARBA" id="ARBA00022679"/>
    </source>
</evidence>
<dbReference type="OrthoDB" id="9777460at2"/>
<keyword evidence="3 8" id="KW-0791">Threonine biosynthesis</keyword>
<keyword evidence="12" id="KW-1185">Reference proteome</keyword>
<gene>
    <name evidence="8" type="primary">thrB</name>
    <name evidence="11" type="ORF">EDC61_11011</name>
</gene>
<evidence type="ECO:0000256" key="9">
    <source>
        <dbReference type="NCBIfam" id="TIGR00938"/>
    </source>
</evidence>
<evidence type="ECO:0000256" key="7">
    <source>
        <dbReference type="ARBA" id="ARBA00038240"/>
    </source>
</evidence>
<feature type="domain" description="Aminoglycoside phosphotransferase" evidence="10">
    <location>
        <begin position="27"/>
        <end position="254"/>
    </location>
</feature>
<keyword evidence="4 8" id="KW-0547">Nucleotide-binding</keyword>
<evidence type="ECO:0000256" key="6">
    <source>
        <dbReference type="ARBA" id="ARBA00022840"/>
    </source>
</evidence>
<dbReference type="CDD" id="cd05153">
    <property type="entry name" value="HomoserineK_II"/>
    <property type="match status" value="1"/>
</dbReference>
<name>A0A4R3JX96_9PROT</name>
<dbReference type="Proteomes" id="UP000295135">
    <property type="component" value="Unassembled WGS sequence"/>
</dbReference>
<evidence type="ECO:0000256" key="3">
    <source>
        <dbReference type="ARBA" id="ARBA00022697"/>
    </source>
</evidence>
<keyword evidence="6 8" id="KW-0067">ATP-binding</keyword>
<dbReference type="SUPFAM" id="SSF56112">
    <property type="entry name" value="Protein kinase-like (PK-like)"/>
    <property type="match status" value="1"/>
</dbReference>
<sequence length="317" mass="35172">MSVFTTLEFAEVDAWLKGYTIGHLTRLEGIASGIENTNYFVTTSHGEYVLTVFEKLTANELPWYLELMAHLAGRGIPCPNPVGRLDDGYLGELKGKPASLVTRLRGRSITQPTTTACAEVGELLADMHQAGKSYTKPMANPRGAAWFAGTAERVRPMLSADNAALLVEELGFAQAAFKLTDLPGGVVHVDLFRDNVLFEGERLSGVIDFYFACQDRWLYDLAITVNDWCVTEAGELDPARAQALVAAYHKVRPLTAAERAAWVAMLRAGALRFWLSRLYDLHFPRPGELTHAKDPTHFERIVRHHRAQPELLQGLLP</sequence>
<reference evidence="11 12" key="1">
    <citation type="submission" date="2019-03" db="EMBL/GenBank/DDBJ databases">
        <title>Genomic Encyclopedia of Type Strains, Phase IV (KMG-IV): sequencing the most valuable type-strain genomes for metagenomic binning, comparative biology and taxonomic classification.</title>
        <authorList>
            <person name="Goeker M."/>
        </authorList>
    </citation>
    <scope>NUCLEOTIDE SEQUENCE [LARGE SCALE GENOMIC DNA]</scope>
    <source>
        <strain evidence="11 12">DSM 103923</strain>
    </source>
</reference>
<dbReference type="RefSeq" id="WP_126463172.1">
    <property type="nucleotide sequence ID" value="NZ_AP018721.1"/>
</dbReference>
<dbReference type="Pfam" id="PF01636">
    <property type="entry name" value="APH"/>
    <property type="match status" value="1"/>
</dbReference>
<dbReference type="PANTHER" id="PTHR21064">
    <property type="entry name" value="AMINOGLYCOSIDE PHOSPHOTRANSFERASE DOMAIN-CONTAINING PROTEIN-RELATED"/>
    <property type="match status" value="1"/>
</dbReference>
<comment type="caution">
    <text evidence="11">The sequence shown here is derived from an EMBL/GenBank/DDBJ whole genome shotgun (WGS) entry which is preliminary data.</text>
</comment>
<evidence type="ECO:0000313" key="11">
    <source>
        <dbReference type="EMBL" id="TCS71286.1"/>
    </source>
</evidence>
<dbReference type="GO" id="GO:0004413">
    <property type="term" value="F:homoserine kinase activity"/>
    <property type="evidence" value="ECO:0007669"/>
    <property type="project" value="UniProtKB-UniRule"/>
</dbReference>